<feature type="transmembrane region" description="Helical" evidence="9">
    <location>
        <begin position="41"/>
        <end position="59"/>
    </location>
</feature>
<keyword evidence="6" id="KW-0067">ATP-binding</keyword>
<feature type="transmembrane region" description="Helical" evidence="9">
    <location>
        <begin position="311"/>
        <end position="329"/>
    </location>
</feature>
<dbReference type="SMART" id="SM00382">
    <property type="entry name" value="AAA"/>
    <property type="match status" value="1"/>
</dbReference>
<dbReference type="InterPro" id="IPR039421">
    <property type="entry name" value="Type_1_exporter"/>
</dbReference>
<keyword evidence="5" id="KW-0547">Nucleotide-binding</keyword>
<evidence type="ECO:0000256" key="2">
    <source>
        <dbReference type="ARBA" id="ARBA00022448"/>
    </source>
</evidence>
<feature type="domain" description="ABC transmembrane type-1" evidence="11">
    <location>
        <begin position="44"/>
        <end position="368"/>
    </location>
</feature>
<feature type="transmembrane region" description="Helical" evidence="9">
    <location>
        <begin position="225"/>
        <end position="247"/>
    </location>
</feature>
<evidence type="ECO:0000313" key="13">
    <source>
        <dbReference type="Proteomes" id="UP000249396"/>
    </source>
</evidence>
<feature type="domain" description="ABC transporter" evidence="10">
    <location>
        <begin position="402"/>
        <end position="639"/>
    </location>
</feature>
<dbReference type="PROSITE" id="PS00211">
    <property type="entry name" value="ABC_TRANSPORTER_1"/>
    <property type="match status" value="1"/>
</dbReference>
<dbReference type="Proteomes" id="UP000249396">
    <property type="component" value="Unassembled WGS sequence"/>
</dbReference>
<dbReference type="InterPro" id="IPR003439">
    <property type="entry name" value="ABC_transporter-like_ATP-bd"/>
</dbReference>
<dbReference type="GO" id="GO:0015421">
    <property type="term" value="F:ABC-type oligopeptide transporter activity"/>
    <property type="evidence" value="ECO:0007669"/>
    <property type="project" value="TreeGrafter"/>
</dbReference>
<evidence type="ECO:0000256" key="7">
    <source>
        <dbReference type="ARBA" id="ARBA00022989"/>
    </source>
</evidence>
<dbReference type="PANTHER" id="PTHR43394:SF1">
    <property type="entry name" value="ATP-BINDING CASSETTE SUB-FAMILY B MEMBER 10, MITOCHONDRIAL"/>
    <property type="match status" value="1"/>
</dbReference>
<protein>
    <submittedName>
        <fullName evidence="12">Multidrug ABC transporter</fullName>
    </submittedName>
</protein>
<accession>A0A2W4TBS7</accession>
<gene>
    <name evidence="12" type="ORF">DM484_07085</name>
</gene>
<dbReference type="Gene3D" id="1.20.1560.10">
    <property type="entry name" value="ABC transporter type 1, transmembrane domain"/>
    <property type="match status" value="1"/>
</dbReference>
<keyword evidence="4 9" id="KW-0812">Transmembrane</keyword>
<dbReference type="FunFam" id="3.40.50.300:FF:000221">
    <property type="entry name" value="Multidrug ABC transporter ATP-binding protein"/>
    <property type="match status" value="1"/>
</dbReference>
<keyword evidence="3" id="KW-1003">Cell membrane</keyword>
<dbReference type="Pfam" id="PF00664">
    <property type="entry name" value="ABC_membrane"/>
    <property type="match status" value="1"/>
</dbReference>
<comment type="caution">
    <text evidence="12">The sequence shown here is derived from an EMBL/GenBank/DDBJ whole genome shotgun (WGS) entry which is preliminary data.</text>
</comment>
<evidence type="ECO:0000259" key="11">
    <source>
        <dbReference type="PROSITE" id="PS50929"/>
    </source>
</evidence>
<dbReference type="InterPro" id="IPR011527">
    <property type="entry name" value="ABC1_TM_dom"/>
</dbReference>
<dbReference type="GO" id="GO:0005886">
    <property type="term" value="C:plasma membrane"/>
    <property type="evidence" value="ECO:0007669"/>
    <property type="project" value="UniProtKB-SubCell"/>
</dbReference>
<evidence type="ECO:0000256" key="9">
    <source>
        <dbReference type="SAM" id="Phobius"/>
    </source>
</evidence>
<dbReference type="AlphaFoldDB" id="A0A2W4TBS7"/>
<dbReference type="EMBL" id="QJPH01000238">
    <property type="protein sequence ID" value="PZN82054.1"/>
    <property type="molecule type" value="Genomic_DNA"/>
</dbReference>
<proteinExistence type="predicted"/>
<evidence type="ECO:0000256" key="4">
    <source>
        <dbReference type="ARBA" id="ARBA00022692"/>
    </source>
</evidence>
<evidence type="ECO:0000313" key="12">
    <source>
        <dbReference type="EMBL" id="PZN82054.1"/>
    </source>
</evidence>
<dbReference type="SUPFAM" id="SSF52540">
    <property type="entry name" value="P-loop containing nucleoside triphosphate hydrolases"/>
    <property type="match status" value="1"/>
</dbReference>
<dbReference type="GO" id="GO:0016887">
    <property type="term" value="F:ATP hydrolysis activity"/>
    <property type="evidence" value="ECO:0007669"/>
    <property type="project" value="InterPro"/>
</dbReference>
<sequence length="662" mass="72766">MSATPPQNTNTNLDLDLSKLNLKAMPRVLGRLTRLSFRYPWQWFFALSCAIASAMFNLITPRLLGRAVDQAHHLLIDGHTHPEETRTAFLQLTPTLFGEATQQAFQLIIDGHAHSTSPRAALLATALMIVVACALRGTLTGLQGYWGEVVAQRVGYDLRLAFFEKLQRLSFGFHDVNHSGDLISRGMLDLEGVRAFLESGFLRAVVLLLLVSFGAWRLLGMDMNLGLIALSFVPFVAWRATRMGLLLRLSWQRLQQLMSDLTLTMEENLQGVRVVRAFACKNLELAKFDQTAQAALRLANRRITIRMGSMSMMNFAFYTAMGLVLWIGGQRVSQGVMTVGMLTEFLTFMTLLQQPIRQVGMIVNSSSRAASAGTRLYEVLDAVPSIQDDPNARDWVPGEGVLRFEAVDFAYDSSPGGRKILSGISFEVGPGKTLGIVGPPGSGKSTLAHLIPRFYDVTGGRITLDGQDIRSMTLDSLRRAVGLVQQEIFLFDVSVHDNVAYAEPWAEEQRVVEAASIAQIHDHVAGLPDGYATRVGERGVALSGGQRQRMSIARGLLAGRAIMVLDDSTAAIDTTTEQRVRSSLRTAVRNRGTIIIAHRLSSLLHADEILVLDEGRIIQRGTHADLLQQGGVYADLWALQSLPVAKTTPTRKAKKNPELEVA</sequence>
<comment type="subcellular location">
    <subcellularLocation>
        <location evidence="1">Cell membrane</location>
        <topology evidence="1">Multi-pass membrane protein</topology>
    </subcellularLocation>
</comment>
<reference evidence="12 13" key="1">
    <citation type="journal article" date="2018" name="Aquat. Microb. Ecol.">
        <title>Gammaproteobacterial methanotrophs dominate.</title>
        <authorList>
            <person name="Rissanen A.J."/>
            <person name="Saarenheimo J."/>
            <person name="Tiirola M."/>
            <person name="Peura S."/>
            <person name="Aalto S.L."/>
            <person name="Karvinen A."/>
            <person name="Nykanen H."/>
        </authorList>
    </citation>
    <scope>NUCLEOTIDE SEQUENCE [LARGE SCALE GENOMIC DNA]</scope>
    <source>
        <strain evidence="12">AMbin10</strain>
    </source>
</reference>
<dbReference type="InterPro" id="IPR036640">
    <property type="entry name" value="ABC1_TM_sf"/>
</dbReference>
<dbReference type="Pfam" id="PF00005">
    <property type="entry name" value="ABC_tran"/>
    <property type="match status" value="1"/>
</dbReference>
<keyword evidence="2" id="KW-0813">Transport</keyword>
<dbReference type="PROSITE" id="PS50893">
    <property type="entry name" value="ABC_TRANSPORTER_2"/>
    <property type="match status" value="1"/>
</dbReference>
<dbReference type="GO" id="GO:0005524">
    <property type="term" value="F:ATP binding"/>
    <property type="evidence" value="ECO:0007669"/>
    <property type="project" value="UniProtKB-KW"/>
</dbReference>
<name>A0A2W4TBS7_9GAMM</name>
<evidence type="ECO:0000256" key="8">
    <source>
        <dbReference type="ARBA" id="ARBA00023136"/>
    </source>
</evidence>
<evidence type="ECO:0000256" key="3">
    <source>
        <dbReference type="ARBA" id="ARBA00022475"/>
    </source>
</evidence>
<dbReference type="PROSITE" id="PS50929">
    <property type="entry name" value="ABC_TM1F"/>
    <property type="match status" value="1"/>
</dbReference>
<dbReference type="CDD" id="cd18542">
    <property type="entry name" value="ABC_6TM_YknU_like"/>
    <property type="match status" value="1"/>
</dbReference>
<dbReference type="SUPFAM" id="SSF90123">
    <property type="entry name" value="ABC transporter transmembrane region"/>
    <property type="match status" value="1"/>
</dbReference>
<keyword evidence="7 9" id="KW-1133">Transmembrane helix</keyword>
<evidence type="ECO:0000256" key="1">
    <source>
        <dbReference type="ARBA" id="ARBA00004651"/>
    </source>
</evidence>
<evidence type="ECO:0000259" key="10">
    <source>
        <dbReference type="PROSITE" id="PS50893"/>
    </source>
</evidence>
<evidence type="ECO:0000256" key="5">
    <source>
        <dbReference type="ARBA" id="ARBA00022741"/>
    </source>
</evidence>
<evidence type="ECO:0000256" key="6">
    <source>
        <dbReference type="ARBA" id="ARBA00022840"/>
    </source>
</evidence>
<organism evidence="12 13">
    <name type="scientific">Candidatus Methylumidiphilus alinenensis</name>
    <dbReference type="NCBI Taxonomy" id="2202197"/>
    <lineage>
        <taxon>Bacteria</taxon>
        <taxon>Pseudomonadati</taxon>
        <taxon>Pseudomonadota</taxon>
        <taxon>Gammaproteobacteria</taxon>
        <taxon>Methylococcales</taxon>
        <taxon>Candidatus Methylumidiphilus</taxon>
    </lineage>
</organism>
<dbReference type="Gene3D" id="3.40.50.300">
    <property type="entry name" value="P-loop containing nucleotide triphosphate hydrolases"/>
    <property type="match status" value="1"/>
</dbReference>
<dbReference type="InterPro" id="IPR017871">
    <property type="entry name" value="ABC_transporter-like_CS"/>
</dbReference>
<dbReference type="InterPro" id="IPR027417">
    <property type="entry name" value="P-loop_NTPase"/>
</dbReference>
<keyword evidence="8 9" id="KW-0472">Membrane</keyword>
<dbReference type="PANTHER" id="PTHR43394">
    <property type="entry name" value="ATP-DEPENDENT PERMEASE MDL1, MITOCHONDRIAL"/>
    <property type="match status" value="1"/>
</dbReference>
<dbReference type="InterPro" id="IPR003593">
    <property type="entry name" value="AAA+_ATPase"/>
</dbReference>